<evidence type="ECO:0000256" key="7">
    <source>
        <dbReference type="PIRNR" id="PIRNR005539"/>
    </source>
</evidence>
<dbReference type="NCBIfam" id="TIGR01250">
    <property type="entry name" value="pro_imino_pep_2"/>
    <property type="match status" value="1"/>
</dbReference>
<comment type="caution">
    <text evidence="9">The sequence shown here is derived from an EMBL/GenBank/DDBJ whole genome shotgun (WGS) entry which is preliminary data.</text>
</comment>
<keyword evidence="10" id="KW-1185">Reference proteome</keyword>
<dbReference type="InterPro" id="IPR050228">
    <property type="entry name" value="Carboxylesterase_BioH"/>
</dbReference>
<dbReference type="RefSeq" id="WP_344646051.1">
    <property type="nucleotide sequence ID" value="NZ_BAAASS010000025.1"/>
</dbReference>
<evidence type="ECO:0000256" key="4">
    <source>
        <dbReference type="ARBA" id="ARBA00021843"/>
    </source>
</evidence>
<dbReference type="EMBL" id="JBHSKL010000010">
    <property type="protein sequence ID" value="MFC5224589.1"/>
    <property type="molecule type" value="Genomic_DNA"/>
</dbReference>
<dbReference type="SUPFAM" id="SSF53474">
    <property type="entry name" value="alpha/beta-Hydrolases"/>
    <property type="match status" value="1"/>
</dbReference>
<name>A0ABW0D2N1_STRFI</name>
<dbReference type="PIRSF" id="PIRSF005539">
    <property type="entry name" value="Pept_S33_TRI_F1"/>
    <property type="match status" value="1"/>
</dbReference>
<dbReference type="Proteomes" id="UP001596156">
    <property type="component" value="Unassembled WGS sequence"/>
</dbReference>
<feature type="domain" description="AB hydrolase-1" evidence="8">
    <location>
        <begin position="31"/>
        <end position="284"/>
    </location>
</feature>
<dbReference type="Pfam" id="PF00561">
    <property type="entry name" value="Abhydrolase_1"/>
    <property type="match status" value="1"/>
</dbReference>
<evidence type="ECO:0000313" key="9">
    <source>
        <dbReference type="EMBL" id="MFC5224589.1"/>
    </source>
</evidence>
<dbReference type="InterPro" id="IPR002410">
    <property type="entry name" value="Peptidase_S33"/>
</dbReference>
<evidence type="ECO:0000256" key="6">
    <source>
        <dbReference type="ARBA" id="ARBA00029605"/>
    </source>
</evidence>
<organism evidence="9 10">
    <name type="scientific">Streptomyces fimbriatus</name>
    <dbReference type="NCBI Taxonomy" id="68197"/>
    <lineage>
        <taxon>Bacteria</taxon>
        <taxon>Bacillati</taxon>
        <taxon>Actinomycetota</taxon>
        <taxon>Actinomycetes</taxon>
        <taxon>Kitasatosporales</taxon>
        <taxon>Streptomycetaceae</taxon>
        <taxon>Streptomyces</taxon>
    </lineage>
</organism>
<evidence type="ECO:0000256" key="3">
    <source>
        <dbReference type="ARBA" id="ARBA00012568"/>
    </source>
</evidence>
<comment type="catalytic activity">
    <reaction evidence="1">
        <text>Release of N-terminal proline from a peptide.</text>
        <dbReference type="EC" id="3.4.11.5"/>
    </reaction>
</comment>
<gene>
    <name evidence="9" type="ORF">ACFPN6_08255</name>
</gene>
<dbReference type="InterPro" id="IPR000073">
    <property type="entry name" value="AB_hydrolase_1"/>
</dbReference>
<dbReference type="Gene3D" id="3.40.50.1820">
    <property type="entry name" value="alpha/beta hydrolase"/>
    <property type="match status" value="1"/>
</dbReference>
<evidence type="ECO:0000259" key="8">
    <source>
        <dbReference type="Pfam" id="PF00561"/>
    </source>
</evidence>
<protein>
    <recommendedName>
        <fullName evidence="4">Proline iminopeptidase</fullName>
        <ecNumber evidence="3">3.4.11.5</ecNumber>
    </recommendedName>
    <alternativeName>
        <fullName evidence="6">Prolyl aminopeptidase</fullName>
    </alternativeName>
</protein>
<reference evidence="10" key="1">
    <citation type="journal article" date="2019" name="Int. J. Syst. Evol. Microbiol.">
        <title>The Global Catalogue of Microorganisms (GCM) 10K type strain sequencing project: providing services to taxonomists for standard genome sequencing and annotation.</title>
        <authorList>
            <consortium name="The Broad Institute Genomics Platform"/>
            <consortium name="The Broad Institute Genome Sequencing Center for Infectious Disease"/>
            <person name="Wu L."/>
            <person name="Ma J."/>
        </authorList>
    </citation>
    <scope>NUCLEOTIDE SEQUENCE [LARGE SCALE GENOMIC DNA]</scope>
    <source>
        <strain evidence="10">CCM 8479</strain>
    </source>
</reference>
<dbReference type="InterPro" id="IPR029058">
    <property type="entry name" value="AB_hydrolase_fold"/>
</dbReference>
<proteinExistence type="inferred from homology"/>
<evidence type="ECO:0000256" key="5">
    <source>
        <dbReference type="ARBA" id="ARBA00022801"/>
    </source>
</evidence>
<evidence type="ECO:0000256" key="2">
    <source>
        <dbReference type="ARBA" id="ARBA00010088"/>
    </source>
</evidence>
<accession>A0ABW0D2N1</accession>
<sequence>MAVAPSAKGWAPFRGHRTWYRVTGTPDGGRPPVVVVHGGPGSTHDYLLRLAALAEDGWPVVHYDQLGNGASTHLPDAGADFWTVELFRAELDNLLRHLNIQDRYVLVGHSWGGLLCAAHAADRPEGLRGLVIADSPASYPLWRQEMEVLRAALPRGVDRILRAHERAGTVDSPAYAEAVRVFNDRHVCRVRPWPPEYVATVMEIANDPTVYRTMNGPSEFHVIGTLRDWSVEDVLPDIAVPTLVLSGRHDEATEATVRPFQERIPDVRWEVLEESSHMPHLEEPERFHALLVEFLKGLDP</sequence>
<evidence type="ECO:0000256" key="1">
    <source>
        <dbReference type="ARBA" id="ARBA00001585"/>
    </source>
</evidence>
<dbReference type="GO" id="GO:0016787">
    <property type="term" value="F:hydrolase activity"/>
    <property type="evidence" value="ECO:0007669"/>
    <property type="project" value="UniProtKB-KW"/>
</dbReference>
<comment type="similarity">
    <text evidence="2 7">Belongs to the peptidase S33 family.</text>
</comment>
<dbReference type="PANTHER" id="PTHR43194:SF2">
    <property type="entry name" value="PEROXISOMAL MEMBRANE PROTEIN LPX1"/>
    <property type="match status" value="1"/>
</dbReference>
<keyword evidence="5 7" id="KW-0378">Hydrolase</keyword>
<dbReference type="EC" id="3.4.11.5" evidence="3"/>
<dbReference type="PRINTS" id="PR00793">
    <property type="entry name" value="PROAMNOPTASE"/>
</dbReference>
<dbReference type="PANTHER" id="PTHR43194">
    <property type="entry name" value="HYDROLASE ALPHA/BETA FOLD FAMILY"/>
    <property type="match status" value="1"/>
</dbReference>
<evidence type="ECO:0000313" key="10">
    <source>
        <dbReference type="Proteomes" id="UP001596156"/>
    </source>
</evidence>
<dbReference type="InterPro" id="IPR005945">
    <property type="entry name" value="Pro_imino_pep"/>
</dbReference>